<dbReference type="EMBL" id="JAPQKH010000003">
    <property type="protein sequence ID" value="KAJ5108869.1"/>
    <property type="molecule type" value="Genomic_DNA"/>
</dbReference>
<dbReference type="Pfam" id="PF12511">
    <property type="entry name" value="DUF3716"/>
    <property type="match status" value="1"/>
</dbReference>
<feature type="region of interest" description="Disordered" evidence="1">
    <location>
        <begin position="175"/>
        <end position="207"/>
    </location>
</feature>
<sequence length="309" mass="34574">MSGKSRFPLRTCAKNNIANHIIDSNATPKDGPANVSVNTMSNTMSVKDWEVWIENHVNKFAKRNVEKEDTLLHGLHKMVVRRPPKWRPKKNWTMDEFDRTVSKRKSYLEATYAQMVGEELTGEAMCDTCRGDSGTFCACIVTPGLWDLMPACANCRWGEKDGRCSLTKEKVVSEKPKSRPLSLGDRRFSSAQLKRPTTVTRDLPLAPNSENVSKMSKAFSSLGSPQKTVPKAPVGPPRTKITQEPFLDPCLPPKTEGLVGASVYHASIEALDLSIANFNLHENVLTQHVKFLEAVRKMKAFHKKHNLES</sequence>
<proteinExistence type="predicted"/>
<name>A0A9W9KJF3_9EURO</name>
<evidence type="ECO:0000313" key="3">
    <source>
        <dbReference type="Proteomes" id="UP001149165"/>
    </source>
</evidence>
<evidence type="ECO:0000256" key="1">
    <source>
        <dbReference type="SAM" id="MobiDB-lite"/>
    </source>
</evidence>
<feature type="compositionally biased region" description="Polar residues" evidence="1">
    <location>
        <begin position="189"/>
        <end position="200"/>
    </location>
</feature>
<feature type="region of interest" description="Disordered" evidence="1">
    <location>
        <begin position="219"/>
        <end position="245"/>
    </location>
</feature>
<dbReference type="InterPro" id="IPR022190">
    <property type="entry name" value="DUF3716"/>
</dbReference>
<keyword evidence="3" id="KW-1185">Reference proteome</keyword>
<organism evidence="2 3">
    <name type="scientific">Penicillium angulare</name>
    <dbReference type="NCBI Taxonomy" id="116970"/>
    <lineage>
        <taxon>Eukaryota</taxon>
        <taxon>Fungi</taxon>
        <taxon>Dikarya</taxon>
        <taxon>Ascomycota</taxon>
        <taxon>Pezizomycotina</taxon>
        <taxon>Eurotiomycetes</taxon>
        <taxon>Eurotiomycetidae</taxon>
        <taxon>Eurotiales</taxon>
        <taxon>Aspergillaceae</taxon>
        <taxon>Penicillium</taxon>
    </lineage>
</organism>
<dbReference type="Proteomes" id="UP001149165">
    <property type="component" value="Unassembled WGS sequence"/>
</dbReference>
<dbReference type="OrthoDB" id="4359659at2759"/>
<reference evidence="2" key="1">
    <citation type="submission" date="2022-11" db="EMBL/GenBank/DDBJ databases">
        <authorList>
            <person name="Petersen C."/>
        </authorList>
    </citation>
    <scope>NUCLEOTIDE SEQUENCE</scope>
    <source>
        <strain evidence="2">IBT 30069</strain>
    </source>
</reference>
<gene>
    <name evidence="2" type="ORF">N7456_005544</name>
</gene>
<reference evidence="2" key="2">
    <citation type="journal article" date="2023" name="IMA Fungus">
        <title>Comparative genomic study of the Penicillium genus elucidates a diverse pangenome and 15 lateral gene transfer events.</title>
        <authorList>
            <person name="Petersen C."/>
            <person name="Sorensen T."/>
            <person name="Nielsen M.R."/>
            <person name="Sondergaard T.E."/>
            <person name="Sorensen J.L."/>
            <person name="Fitzpatrick D.A."/>
            <person name="Frisvad J.C."/>
            <person name="Nielsen K.L."/>
        </authorList>
    </citation>
    <scope>NUCLEOTIDE SEQUENCE</scope>
    <source>
        <strain evidence="2">IBT 30069</strain>
    </source>
</reference>
<comment type="caution">
    <text evidence="2">The sequence shown here is derived from an EMBL/GenBank/DDBJ whole genome shotgun (WGS) entry which is preliminary data.</text>
</comment>
<evidence type="ECO:0000313" key="2">
    <source>
        <dbReference type="EMBL" id="KAJ5108869.1"/>
    </source>
</evidence>
<protein>
    <submittedName>
        <fullName evidence="2">Uncharacterized protein</fullName>
    </submittedName>
</protein>
<dbReference type="AlphaFoldDB" id="A0A9W9KJF3"/>
<accession>A0A9W9KJF3</accession>